<evidence type="ECO:0000256" key="1">
    <source>
        <dbReference type="SAM" id="Coils"/>
    </source>
</evidence>
<keyword evidence="3" id="KW-1185">Reference proteome</keyword>
<proteinExistence type="predicted"/>
<comment type="caution">
    <text evidence="2">The sequence shown here is derived from an EMBL/GenBank/DDBJ whole genome shotgun (WGS) entry which is preliminary data.</text>
</comment>
<feature type="coiled-coil region" evidence="1">
    <location>
        <begin position="83"/>
        <end position="110"/>
    </location>
</feature>
<dbReference type="OrthoDB" id="1807261at2"/>
<evidence type="ECO:0000313" key="2">
    <source>
        <dbReference type="EMBL" id="KAF1085377.1"/>
    </source>
</evidence>
<evidence type="ECO:0000313" key="3">
    <source>
        <dbReference type="Proteomes" id="UP000798488"/>
    </source>
</evidence>
<sequence>MGFIQKMAESAKHLGNQAKDLSGIAGDKARDISKKSSELFEVTKLKYEIKKMEREMENNLAGIGALYYQQQSGMDDVSLGEELSRLLSDTRELEKQMKELEKQIEDMQPEVPVCSDCGKVLPAGGKFCSFCGKQVVE</sequence>
<dbReference type="EMBL" id="LSRS01000003">
    <property type="protein sequence ID" value="KAF1085377.1"/>
    <property type="molecule type" value="Genomic_DNA"/>
</dbReference>
<gene>
    <name evidence="2" type="ORF">SPSYN_01513</name>
</gene>
<reference evidence="2" key="1">
    <citation type="submission" date="2016-02" db="EMBL/GenBank/DDBJ databases">
        <title>Draft Genome Sequence of Sporotomaculum syntrophicum Strain FB, a Syntrophic Benzoate Degrader.</title>
        <authorList>
            <person name="Nobu M.K."/>
            <person name="Narihiro T."/>
            <person name="Qiu Y.-L."/>
            <person name="Ohashi A."/>
            <person name="Liu W.-T."/>
            <person name="Yuji S."/>
        </authorList>
    </citation>
    <scope>NUCLEOTIDE SEQUENCE</scope>
    <source>
        <strain evidence="2">FB</strain>
    </source>
</reference>
<evidence type="ECO:0008006" key="4">
    <source>
        <dbReference type="Google" id="ProtNLM"/>
    </source>
</evidence>
<name>A0A9D3AXU5_9FIRM</name>
<keyword evidence="1" id="KW-0175">Coiled coil</keyword>
<dbReference type="RefSeq" id="WP_161821848.1">
    <property type="nucleotide sequence ID" value="NZ_LSRS01000003.1"/>
</dbReference>
<organism evidence="2 3">
    <name type="scientific">Sporotomaculum syntrophicum</name>
    <dbReference type="NCBI Taxonomy" id="182264"/>
    <lineage>
        <taxon>Bacteria</taxon>
        <taxon>Bacillati</taxon>
        <taxon>Bacillota</taxon>
        <taxon>Clostridia</taxon>
        <taxon>Eubacteriales</taxon>
        <taxon>Desulfallaceae</taxon>
        <taxon>Sporotomaculum</taxon>
    </lineage>
</organism>
<accession>A0A9D3AXU5</accession>
<protein>
    <recommendedName>
        <fullName evidence="4">Zinc-ribbon domain-containing protein</fullName>
    </recommendedName>
</protein>
<dbReference type="AlphaFoldDB" id="A0A9D3AXU5"/>
<dbReference type="Proteomes" id="UP000798488">
    <property type="component" value="Unassembled WGS sequence"/>
</dbReference>